<sequence>MRGGWQTEAEIIAAEPGAAFSWSMRDKAGRKQDSVWSWFLEAHPEGAKLTHHFRMGEPTEGIKGIVSGMTEAEQEQFFLDWGLKLQGDLNATVETVKRIAEAQVPDASEQQ</sequence>
<comment type="caution">
    <text evidence="1">The sequence shown here is derived from an EMBL/GenBank/DDBJ whole genome shotgun (WGS) entry which is preliminary data.</text>
</comment>
<dbReference type="Gene3D" id="3.30.530.20">
    <property type="match status" value="1"/>
</dbReference>
<organism evidence="1 2">
    <name type="scientific">Segniliparus rugosus (strain ATCC BAA-974 / DSM 45345 / CCUG 50838 / CIP 108380 / JCM 13579 / CDC 945)</name>
    <dbReference type="NCBI Taxonomy" id="679197"/>
    <lineage>
        <taxon>Bacteria</taxon>
        <taxon>Bacillati</taxon>
        <taxon>Actinomycetota</taxon>
        <taxon>Actinomycetes</taxon>
        <taxon>Mycobacteriales</taxon>
        <taxon>Segniliparaceae</taxon>
        <taxon>Segniliparus</taxon>
    </lineage>
</organism>
<dbReference type="SUPFAM" id="SSF55961">
    <property type="entry name" value="Bet v1-like"/>
    <property type="match status" value="1"/>
</dbReference>
<keyword evidence="2" id="KW-1185">Reference proteome</keyword>
<dbReference type="HOGENOM" id="CLU_2156616_0_0_11"/>
<reference evidence="1 2" key="1">
    <citation type="journal article" date="2011" name="Stand. Genomic Sci.">
        <title>High quality draft genome sequence of Segniliparus rugosus CDC 945(T)= (ATCC BAA-974(T)).</title>
        <authorList>
            <person name="Earl A.M."/>
            <person name="Desjardins C.A."/>
            <person name="Fitzgerald M.G."/>
            <person name="Arachchi H.M."/>
            <person name="Zeng Q."/>
            <person name="Mehta T."/>
            <person name="Griggs A."/>
            <person name="Birren B.W."/>
            <person name="Toney N.C."/>
            <person name="Carr J."/>
            <person name="Posey J."/>
            <person name="Butler W.R."/>
        </authorList>
    </citation>
    <scope>NUCLEOTIDE SEQUENCE [LARGE SCALE GENOMIC DNA]</scope>
    <source>
        <strain evidence="2">ATCC BAA-974 / DSM 45345 / CCUG 50838 / CIP 108380 / JCM 13579 / CDC 945</strain>
    </source>
</reference>
<accession>E5XS51</accession>
<gene>
    <name evidence="1" type="ORF">HMPREF9336_02323</name>
</gene>
<evidence type="ECO:0000313" key="2">
    <source>
        <dbReference type="Proteomes" id="UP000004816"/>
    </source>
</evidence>
<name>E5XS51_SEGRC</name>
<dbReference type="AlphaFoldDB" id="E5XS51"/>
<proteinExistence type="predicted"/>
<protein>
    <submittedName>
        <fullName evidence="1">Uncharacterized protein</fullName>
    </submittedName>
</protein>
<evidence type="ECO:0000313" key="1">
    <source>
        <dbReference type="EMBL" id="EFV12836.2"/>
    </source>
</evidence>
<dbReference type="Proteomes" id="UP000004816">
    <property type="component" value="Unassembled WGS sequence"/>
</dbReference>
<dbReference type="InterPro" id="IPR023393">
    <property type="entry name" value="START-like_dom_sf"/>
</dbReference>
<dbReference type="EMBL" id="ACZI02000002">
    <property type="protein sequence ID" value="EFV12836.2"/>
    <property type="molecule type" value="Genomic_DNA"/>
</dbReference>
<dbReference type="RefSeq" id="WP_021030300.1">
    <property type="nucleotide sequence ID" value="NZ_KI391953.1"/>
</dbReference>